<dbReference type="AlphaFoldDB" id="A0A2W7IVS5"/>
<dbReference type="PIRSF" id="PIRSF033328">
    <property type="entry name" value="Phest_Mll4975"/>
    <property type="match status" value="1"/>
</dbReference>
<evidence type="ECO:0000313" key="2">
    <source>
        <dbReference type="Proteomes" id="UP000249688"/>
    </source>
</evidence>
<evidence type="ECO:0000313" key="1">
    <source>
        <dbReference type="EMBL" id="PZW50868.1"/>
    </source>
</evidence>
<dbReference type="Pfam" id="PF06299">
    <property type="entry name" value="DUF1045"/>
    <property type="match status" value="1"/>
</dbReference>
<sequence>MRVALYWAPEPDDPLHTAGSAWLGRDAETGASLPISPERAALTKDPRGYGLHATLKPPFHLAVPYAEALAAATAFAAARAPFDLPPLAVANLDGFLALREQAPCPALHALADDAVSVLESLRAPATPEEIARRRPDRLSPRQRGYLDAWGYPHVFEDWRFHVTLTRRLTEEEMVVVRPEAEAAVNPAAQRPRRIASVCLFTQAGPGAPFLIAERLPFGPSA</sequence>
<keyword evidence="2" id="KW-1185">Reference proteome</keyword>
<accession>A0A2W7IVS5</accession>
<organism evidence="1 2">
    <name type="scientific">Humitalea rosea</name>
    <dbReference type="NCBI Taxonomy" id="990373"/>
    <lineage>
        <taxon>Bacteria</taxon>
        <taxon>Pseudomonadati</taxon>
        <taxon>Pseudomonadota</taxon>
        <taxon>Alphaproteobacteria</taxon>
        <taxon>Acetobacterales</taxon>
        <taxon>Roseomonadaceae</taxon>
        <taxon>Humitalea</taxon>
    </lineage>
</organism>
<dbReference type="InterPro" id="IPR009389">
    <property type="entry name" value="DUF1045"/>
</dbReference>
<dbReference type="RefSeq" id="WP_245903136.1">
    <property type="nucleotide sequence ID" value="NZ_QKYU01000001.1"/>
</dbReference>
<gene>
    <name evidence="1" type="ORF">C8P66_10181</name>
</gene>
<dbReference type="Proteomes" id="UP000249688">
    <property type="component" value="Unassembled WGS sequence"/>
</dbReference>
<name>A0A2W7IVS5_9PROT</name>
<comment type="caution">
    <text evidence="1">The sequence shown here is derived from an EMBL/GenBank/DDBJ whole genome shotgun (WGS) entry which is preliminary data.</text>
</comment>
<reference evidence="1 2" key="1">
    <citation type="submission" date="2018-06" db="EMBL/GenBank/DDBJ databases">
        <title>Genomic Encyclopedia of Archaeal and Bacterial Type Strains, Phase II (KMG-II): from individual species to whole genera.</title>
        <authorList>
            <person name="Goeker M."/>
        </authorList>
    </citation>
    <scope>NUCLEOTIDE SEQUENCE [LARGE SCALE GENOMIC DNA]</scope>
    <source>
        <strain evidence="1 2">DSM 24525</strain>
    </source>
</reference>
<proteinExistence type="predicted"/>
<dbReference type="EMBL" id="QKYU01000001">
    <property type="protein sequence ID" value="PZW50868.1"/>
    <property type="molecule type" value="Genomic_DNA"/>
</dbReference>
<protein>
    <submittedName>
        <fullName evidence="1">Putative phosphonate metabolism protein</fullName>
    </submittedName>
</protein>